<sequence>MNKRLSVDALRVFRTVIQTGSMVKTASLLSLSQSAISWKLKRLEDQLQCQLLTRYAGKASPTEKGRVLLQHAEKILSEHDRAVAYFSPSALTGKLRVGVAEQISLKDVCGAIALFTHHNPEVDVRLVVEQSHLLRQHFSEGGLDIILHQDFTGMESSEDRVLWTEKLYWCAHPEWRYVPGKHLKLITWGTDCFYRRLAEDKLYEADIPYLVMLECPSVGGMLAAISAGPGVGIMNEFSITKTIIHISELEQIMPLPSVDSLLRVNEHIRNPASEAFCLMLNTLMQKSERMPGKNMNL</sequence>
<evidence type="ECO:0000313" key="7">
    <source>
        <dbReference type="Proteomes" id="UP000198968"/>
    </source>
</evidence>
<evidence type="ECO:0000259" key="5">
    <source>
        <dbReference type="PROSITE" id="PS50931"/>
    </source>
</evidence>
<dbReference type="InterPro" id="IPR000847">
    <property type="entry name" value="LysR_HTH_N"/>
</dbReference>
<dbReference type="PANTHER" id="PTHR30579">
    <property type="entry name" value="TRANSCRIPTIONAL REGULATOR"/>
    <property type="match status" value="1"/>
</dbReference>
<dbReference type="EMBL" id="FOVG01000007">
    <property type="protein sequence ID" value="SFO50529.1"/>
    <property type="molecule type" value="Genomic_DNA"/>
</dbReference>
<comment type="similarity">
    <text evidence="1">Belongs to the LysR transcriptional regulatory family.</text>
</comment>
<feature type="domain" description="HTH lysR-type" evidence="5">
    <location>
        <begin position="5"/>
        <end position="62"/>
    </location>
</feature>
<evidence type="ECO:0000256" key="2">
    <source>
        <dbReference type="ARBA" id="ARBA00023015"/>
    </source>
</evidence>
<reference evidence="7" key="1">
    <citation type="submission" date="2016-10" db="EMBL/GenBank/DDBJ databases">
        <authorList>
            <person name="Varghese N."/>
            <person name="Submissions S."/>
        </authorList>
    </citation>
    <scope>NUCLEOTIDE SEQUENCE [LARGE SCALE GENOMIC DNA]</scope>
    <source>
        <strain evidence="7">OV426</strain>
    </source>
</reference>
<evidence type="ECO:0000313" key="6">
    <source>
        <dbReference type="EMBL" id="SFO50529.1"/>
    </source>
</evidence>
<dbReference type="Gene3D" id="1.10.10.10">
    <property type="entry name" value="Winged helix-like DNA-binding domain superfamily/Winged helix DNA-binding domain"/>
    <property type="match status" value="1"/>
</dbReference>
<gene>
    <name evidence="6" type="ORF">SAMN05428971_4256</name>
</gene>
<evidence type="ECO:0000256" key="4">
    <source>
        <dbReference type="ARBA" id="ARBA00023163"/>
    </source>
</evidence>
<keyword evidence="2" id="KW-0805">Transcription regulation</keyword>
<dbReference type="Proteomes" id="UP000198968">
    <property type="component" value="Unassembled WGS sequence"/>
</dbReference>
<dbReference type="AlphaFoldDB" id="A0A1I5HQW9"/>
<dbReference type="GO" id="GO:0003700">
    <property type="term" value="F:DNA-binding transcription factor activity"/>
    <property type="evidence" value="ECO:0007669"/>
    <property type="project" value="InterPro"/>
</dbReference>
<name>A0A1I5HQW9_9GAMM</name>
<dbReference type="Gene3D" id="3.40.190.10">
    <property type="entry name" value="Periplasmic binding protein-like II"/>
    <property type="match status" value="2"/>
</dbReference>
<evidence type="ECO:0000256" key="1">
    <source>
        <dbReference type="ARBA" id="ARBA00009437"/>
    </source>
</evidence>
<dbReference type="SUPFAM" id="SSF53850">
    <property type="entry name" value="Periplasmic binding protein-like II"/>
    <property type="match status" value="1"/>
</dbReference>
<protein>
    <submittedName>
        <fullName evidence="6">DNA-binding transcriptional regulator, LysR family</fullName>
    </submittedName>
</protein>
<dbReference type="PANTHER" id="PTHR30579:SF7">
    <property type="entry name" value="HTH-TYPE TRANSCRIPTIONAL REGULATOR LRHA-RELATED"/>
    <property type="match status" value="1"/>
</dbReference>
<dbReference type="InterPro" id="IPR036388">
    <property type="entry name" value="WH-like_DNA-bd_sf"/>
</dbReference>
<dbReference type="CDD" id="cd05466">
    <property type="entry name" value="PBP2_LTTR_substrate"/>
    <property type="match status" value="1"/>
</dbReference>
<dbReference type="Pfam" id="PF00126">
    <property type="entry name" value="HTH_1"/>
    <property type="match status" value="1"/>
</dbReference>
<dbReference type="PROSITE" id="PS50931">
    <property type="entry name" value="HTH_LYSR"/>
    <property type="match status" value="1"/>
</dbReference>
<dbReference type="GO" id="GO:0003677">
    <property type="term" value="F:DNA binding"/>
    <property type="evidence" value="ECO:0007669"/>
    <property type="project" value="UniProtKB-KW"/>
</dbReference>
<keyword evidence="7" id="KW-1185">Reference proteome</keyword>
<evidence type="ECO:0000256" key="3">
    <source>
        <dbReference type="ARBA" id="ARBA00023125"/>
    </source>
</evidence>
<dbReference type="Pfam" id="PF03466">
    <property type="entry name" value="LysR_substrate"/>
    <property type="match status" value="1"/>
</dbReference>
<dbReference type="InterPro" id="IPR005119">
    <property type="entry name" value="LysR_subst-bd"/>
</dbReference>
<dbReference type="OrthoDB" id="8679465at2"/>
<organism evidence="6 7">
    <name type="scientific">Candidatus Pantoea varia</name>
    <dbReference type="NCBI Taxonomy" id="1881036"/>
    <lineage>
        <taxon>Bacteria</taxon>
        <taxon>Pseudomonadati</taxon>
        <taxon>Pseudomonadota</taxon>
        <taxon>Gammaproteobacteria</taxon>
        <taxon>Enterobacterales</taxon>
        <taxon>Erwiniaceae</taxon>
        <taxon>Pantoea</taxon>
    </lineage>
</organism>
<dbReference type="SUPFAM" id="SSF46785">
    <property type="entry name" value="Winged helix' DNA-binding domain"/>
    <property type="match status" value="1"/>
</dbReference>
<dbReference type="InterPro" id="IPR050176">
    <property type="entry name" value="LTTR"/>
</dbReference>
<accession>A0A1I5HQW9</accession>
<dbReference type="RefSeq" id="WP_090967084.1">
    <property type="nucleotide sequence ID" value="NZ_FOVG01000007.1"/>
</dbReference>
<keyword evidence="3 6" id="KW-0238">DNA-binding</keyword>
<proteinExistence type="inferred from homology"/>
<dbReference type="InterPro" id="IPR036390">
    <property type="entry name" value="WH_DNA-bd_sf"/>
</dbReference>
<keyword evidence="4" id="KW-0804">Transcription</keyword>